<feature type="compositionally biased region" description="Polar residues" evidence="1">
    <location>
        <begin position="601"/>
        <end position="613"/>
    </location>
</feature>
<feature type="region of interest" description="Disordered" evidence="1">
    <location>
        <begin position="134"/>
        <end position="201"/>
    </location>
</feature>
<comment type="caution">
    <text evidence="2">The sequence shown here is derived from an EMBL/GenBank/DDBJ whole genome shotgun (WGS) entry which is preliminary data.</text>
</comment>
<proteinExistence type="predicted"/>
<name>A0A835JQJ4_9ROSI</name>
<protein>
    <submittedName>
        <fullName evidence="2">Uncharacterized protein</fullName>
    </submittedName>
</protein>
<accession>A0A835JQJ4</accession>
<reference evidence="2 3" key="1">
    <citation type="submission" date="2020-10" db="EMBL/GenBank/DDBJ databases">
        <title>Plant Genome Project.</title>
        <authorList>
            <person name="Zhang R.-G."/>
        </authorList>
    </citation>
    <scope>NUCLEOTIDE SEQUENCE [LARGE SCALE GENOMIC DNA]</scope>
    <source>
        <strain evidence="2">FAFU-HL-1</strain>
        <tissue evidence="2">Leaf</tissue>
    </source>
</reference>
<feature type="compositionally biased region" description="Low complexity" evidence="1">
    <location>
        <begin position="588"/>
        <end position="600"/>
    </location>
</feature>
<feature type="region of interest" description="Disordered" evidence="1">
    <location>
        <begin position="515"/>
        <end position="621"/>
    </location>
</feature>
<evidence type="ECO:0000256" key="1">
    <source>
        <dbReference type="SAM" id="MobiDB-lite"/>
    </source>
</evidence>
<feature type="region of interest" description="Disordered" evidence="1">
    <location>
        <begin position="245"/>
        <end position="312"/>
    </location>
</feature>
<organism evidence="2 3">
    <name type="scientific">Salix dunnii</name>
    <dbReference type="NCBI Taxonomy" id="1413687"/>
    <lineage>
        <taxon>Eukaryota</taxon>
        <taxon>Viridiplantae</taxon>
        <taxon>Streptophyta</taxon>
        <taxon>Embryophyta</taxon>
        <taxon>Tracheophyta</taxon>
        <taxon>Spermatophyta</taxon>
        <taxon>Magnoliopsida</taxon>
        <taxon>eudicotyledons</taxon>
        <taxon>Gunneridae</taxon>
        <taxon>Pentapetalae</taxon>
        <taxon>rosids</taxon>
        <taxon>fabids</taxon>
        <taxon>Malpighiales</taxon>
        <taxon>Salicaceae</taxon>
        <taxon>Saliceae</taxon>
        <taxon>Salix</taxon>
    </lineage>
</organism>
<dbReference type="AlphaFoldDB" id="A0A835JQJ4"/>
<keyword evidence="3" id="KW-1185">Reference proteome</keyword>
<feature type="compositionally biased region" description="Low complexity" evidence="1">
    <location>
        <begin position="258"/>
        <end position="267"/>
    </location>
</feature>
<evidence type="ECO:0000313" key="3">
    <source>
        <dbReference type="Proteomes" id="UP000657918"/>
    </source>
</evidence>
<sequence length="621" mass="65652">MRDTQADVPSTRRPRAQLAFKDSMVHGILQFTPSIAFRYVLHRCESRDIRCRESFRLSQKEGAPPTPRLRGRAPGTPFPWRFSRRGSLASRVGRGRVPPRHAWTRGAGAPRAQLVMPRVRGSFCRGRFSGLLATSPAANRPRRRDPNTSPDHSIVPPPAEVILGLPSPTKKHARHSSLPPPPRSLASVLPPKKLKGPIQIPSPELGVMGSAPVCVDHAPLIAPPQPPCPEILSSEHFPEMVLSPADLSSAEDSEAEDSSSCNSDSSSHYGSAGLVNSEHSPRQPSPSSSAPAESESPVLEVPAASPQATADSLLSKAPPAEMDDGLNVQISGGAGTMPSSAAIASPLVDVEQLDPMVCEAASAWEPVPKKLISNRQPKMKTIVSCPAAGSALGNVSAAAKGKSVEAVVIGPGEVDLMASGSVSAGFTLGLDCEGLKGQSTEAVLHAPAADDLSSGLRSRSVGLSGAKVIKQRVHGRLQSSKGLGKGVHTGKERRLALSTLISSKINQVAFLGDNTTRRSPSLKIPAARPRRARKSILSSTSSSKRRSKGRRPQHRLHVLHPKARAIARGPVQQESAQLEHGRAAGFAPRPRGGTRQRGTPSHLNSTEVGTQHRNPAAPQAL</sequence>
<dbReference type="EMBL" id="JADGMS010000011">
    <property type="protein sequence ID" value="KAF9672704.1"/>
    <property type="molecule type" value="Genomic_DNA"/>
</dbReference>
<evidence type="ECO:0000313" key="2">
    <source>
        <dbReference type="EMBL" id="KAF9672704.1"/>
    </source>
</evidence>
<dbReference type="Proteomes" id="UP000657918">
    <property type="component" value="Chromosome 11"/>
</dbReference>
<feature type="compositionally biased region" description="Low complexity" evidence="1">
    <location>
        <begin position="285"/>
        <end position="297"/>
    </location>
</feature>
<gene>
    <name evidence="2" type="ORF">SADUNF_Sadunf11G0071800</name>
</gene>
<feature type="compositionally biased region" description="Basic residues" evidence="1">
    <location>
        <begin position="543"/>
        <end position="565"/>
    </location>
</feature>
<dbReference type="OrthoDB" id="10574087at2759"/>
<feature type="region of interest" description="Disordered" evidence="1">
    <location>
        <begin position="57"/>
        <end position="80"/>
    </location>
</feature>